<dbReference type="GO" id="GO:0009733">
    <property type="term" value="P:response to auxin"/>
    <property type="evidence" value="ECO:0007669"/>
    <property type="project" value="InterPro"/>
</dbReference>
<dbReference type="Pfam" id="PF02519">
    <property type="entry name" value="Auxin_inducible"/>
    <property type="match status" value="1"/>
</dbReference>
<dbReference type="Proteomes" id="UP001370490">
    <property type="component" value="Unassembled WGS sequence"/>
</dbReference>
<evidence type="ECO:0000313" key="3">
    <source>
        <dbReference type="Proteomes" id="UP001370490"/>
    </source>
</evidence>
<dbReference type="InterPro" id="IPR003676">
    <property type="entry name" value="SAUR_fam"/>
</dbReference>
<dbReference type="PANTHER" id="PTHR31175">
    <property type="entry name" value="AUXIN-RESPONSIVE FAMILY PROTEIN"/>
    <property type="match status" value="1"/>
</dbReference>
<comment type="caution">
    <text evidence="2">The sequence shown here is derived from an EMBL/GenBank/DDBJ whole genome shotgun (WGS) entry which is preliminary data.</text>
</comment>
<dbReference type="AlphaFoldDB" id="A0AAN8ZLZ4"/>
<gene>
    <name evidence="2" type="ORF">RJ641_014058</name>
</gene>
<name>A0AAN8ZLZ4_9MAGN</name>
<comment type="similarity">
    <text evidence="1">Belongs to the ARG7 family.</text>
</comment>
<evidence type="ECO:0000313" key="2">
    <source>
        <dbReference type="EMBL" id="KAK6946514.1"/>
    </source>
</evidence>
<reference evidence="2 3" key="1">
    <citation type="submission" date="2023-12" db="EMBL/GenBank/DDBJ databases">
        <title>A high-quality genome assembly for Dillenia turbinata (Dilleniales).</title>
        <authorList>
            <person name="Chanderbali A."/>
        </authorList>
    </citation>
    <scope>NUCLEOTIDE SEQUENCE [LARGE SCALE GENOMIC DNA]</scope>
    <source>
        <strain evidence="2">LSX21</strain>
        <tissue evidence="2">Leaf</tissue>
    </source>
</reference>
<organism evidence="2 3">
    <name type="scientific">Dillenia turbinata</name>
    <dbReference type="NCBI Taxonomy" id="194707"/>
    <lineage>
        <taxon>Eukaryota</taxon>
        <taxon>Viridiplantae</taxon>
        <taxon>Streptophyta</taxon>
        <taxon>Embryophyta</taxon>
        <taxon>Tracheophyta</taxon>
        <taxon>Spermatophyta</taxon>
        <taxon>Magnoliopsida</taxon>
        <taxon>eudicotyledons</taxon>
        <taxon>Gunneridae</taxon>
        <taxon>Pentapetalae</taxon>
        <taxon>Dilleniales</taxon>
        <taxon>Dilleniaceae</taxon>
        <taxon>Dillenia</taxon>
    </lineage>
</organism>
<protein>
    <submittedName>
        <fullName evidence="2">Small auxin-up RNA</fullName>
    </submittedName>
</protein>
<evidence type="ECO:0000256" key="1">
    <source>
        <dbReference type="ARBA" id="ARBA00006974"/>
    </source>
</evidence>
<accession>A0AAN8ZLZ4</accession>
<proteinExistence type="inferred from homology"/>
<dbReference type="EMBL" id="JBAMMX010000002">
    <property type="protein sequence ID" value="KAK6946514.1"/>
    <property type="molecule type" value="Genomic_DNA"/>
</dbReference>
<sequence>MINPKRLIELARKWQKRAASAGKRISLPRRNVIDADDSSTSSEACKGHFVVYTNDQRRFVIPLLYLNNHVFIELLRMSEEEFGLPSDGPITLPCDAAYILLIIQRGAEKDPARALLSSVSTNCHSLSSSSSICQEHRYPQLAICV</sequence>
<keyword evidence="3" id="KW-1185">Reference proteome</keyword>